<keyword evidence="2" id="KW-1185">Reference proteome</keyword>
<proteinExistence type="predicted"/>
<sequence length="118" mass="13356">MLTRVDNVDQPEQGDVSAESVTRRRIYNLVSTIGMTCRILKDDMPDLEEGPPLTPLVNIVTKVFTNWVFALEAFRNHLLMLYMICSHLRVLSSASTELLYMLLNQIYDNQGLVAHGSS</sequence>
<dbReference type="AlphaFoldDB" id="A0A8T0HPZ3"/>
<accession>A0A8T0HPZ3</accession>
<protein>
    <submittedName>
        <fullName evidence="1">Uncharacterized protein</fullName>
    </submittedName>
</protein>
<reference evidence="1" key="1">
    <citation type="submission" date="2020-06" db="EMBL/GenBank/DDBJ databases">
        <title>WGS assembly of Ceratodon purpureus strain R40.</title>
        <authorList>
            <person name="Carey S.B."/>
            <person name="Jenkins J."/>
            <person name="Shu S."/>
            <person name="Lovell J.T."/>
            <person name="Sreedasyam A."/>
            <person name="Maumus F."/>
            <person name="Tiley G.P."/>
            <person name="Fernandez-Pozo N."/>
            <person name="Barry K."/>
            <person name="Chen C."/>
            <person name="Wang M."/>
            <person name="Lipzen A."/>
            <person name="Daum C."/>
            <person name="Saski C.A."/>
            <person name="Payton A.C."/>
            <person name="Mcbreen J.C."/>
            <person name="Conrad R.E."/>
            <person name="Kollar L.M."/>
            <person name="Olsson S."/>
            <person name="Huttunen S."/>
            <person name="Landis J.B."/>
            <person name="Wickett N.J."/>
            <person name="Johnson M.G."/>
            <person name="Rensing S.A."/>
            <person name="Grimwood J."/>
            <person name="Schmutz J."/>
            <person name="Mcdaniel S.F."/>
        </authorList>
    </citation>
    <scope>NUCLEOTIDE SEQUENCE</scope>
    <source>
        <strain evidence="1">R40</strain>
    </source>
</reference>
<comment type="caution">
    <text evidence="1">The sequence shown here is derived from an EMBL/GenBank/DDBJ whole genome shotgun (WGS) entry which is preliminary data.</text>
</comment>
<organism evidence="1 2">
    <name type="scientific">Ceratodon purpureus</name>
    <name type="common">Fire moss</name>
    <name type="synonym">Dicranum purpureum</name>
    <dbReference type="NCBI Taxonomy" id="3225"/>
    <lineage>
        <taxon>Eukaryota</taxon>
        <taxon>Viridiplantae</taxon>
        <taxon>Streptophyta</taxon>
        <taxon>Embryophyta</taxon>
        <taxon>Bryophyta</taxon>
        <taxon>Bryophytina</taxon>
        <taxon>Bryopsida</taxon>
        <taxon>Dicranidae</taxon>
        <taxon>Pseudoditrichales</taxon>
        <taxon>Ditrichaceae</taxon>
        <taxon>Ceratodon</taxon>
    </lineage>
</organism>
<evidence type="ECO:0000313" key="2">
    <source>
        <dbReference type="Proteomes" id="UP000822688"/>
    </source>
</evidence>
<gene>
    <name evidence="1" type="ORF">KC19_VG142600</name>
</gene>
<dbReference type="EMBL" id="CM026426">
    <property type="protein sequence ID" value="KAG0573030.1"/>
    <property type="molecule type" value="Genomic_DNA"/>
</dbReference>
<evidence type="ECO:0000313" key="1">
    <source>
        <dbReference type="EMBL" id="KAG0573030.1"/>
    </source>
</evidence>
<dbReference type="Proteomes" id="UP000822688">
    <property type="component" value="Chromosome V"/>
</dbReference>
<name>A0A8T0HPZ3_CERPU</name>